<dbReference type="EMBL" id="JAAXLS010000064">
    <property type="protein sequence ID" value="NKQ58703.1"/>
    <property type="molecule type" value="Genomic_DNA"/>
</dbReference>
<comment type="subcellular location">
    <subcellularLocation>
        <location evidence="1">Cytoplasm</location>
    </subcellularLocation>
</comment>
<evidence type="ECO:0000256" key="4">
    <source>
        <dbReference type="ARBA" id="ARBA00023186"/>
    </source>
</evidence>
<gene>
    <name evidence="5" type="ORF">HFP15_38255</name>
</gene>
<dbReference type="RefSeq" id="WP_168522794.1">
    <property type="nucleotide sequence ID" value="NZ_JAAXLS010000064.1"/>
</dbReference>
<dbReference type="Proteomes" id="UP000715441">
    <property type="component" value="Unassembled WGS sequence"/>
</dbReference>
<keyword evidence="6" id="KW-1185">Reference proteome</keyword>
<evidence type="ECO:0000313" key="6">
    <source>
        <dbReference type="Proteomes" id="UP000715441"/>
    </source>
</evidence>
<evidence type="ECO:0000256" key="3">
    <source>
        <dbReference type="ARBA" id="ARBA00022490"/>
    </source>
</evidence>
<name>A0ABX1JGG9_9PSEU</name>
<protein>
    <submittedName>
        <fullName evidence="5">ESX secretion-associated protein EspG</fullName>
    </submittedName>
</protein>
<sequence length="241" mass="25147">MIEISASAFDVVWSDLALGRVPPPLEVPSVGATGREREEIAEAVYDNLAARGLCRGRQLDASLTDRLETLAGAELYVECQALQGGELLRAVAAAGGKRAVLATQPSRTIGMSPIRATEIWSAVVDLLPWDPGPGFGVTLPAAALRSAEDPVFGDGGGSPAHEAQIREALAIQARPVTGGGQFSVRVREGGKLRRAGGLSWFRTDVGTYFGFIAPGRGGQDWATVAPADAARVTARLAEFAG</sequence>
<organism evidence="5 6">
    <name type="scientific">Amycolatopsis acididurans</name>
    <dbReference type="NCBI Taxonomy" id="2724524"/>
    <lineage>
        <taxon>Bacteria</taxon>
        <taxon>Bacillati</taxon>
        <taxon>Actinomycetota</taxon>
        <taxon>Actinomycetes</taxon>
        <taxon>Pseudonocardiales</taxon>
        <taxon>Pseudonocardiaceae</taxon>
        <taxon>Amycolatopsis</taxon>
    </lineage>
</organism>
<keyword evidence="3" id="KW-0963">Cytoplasm</keyword>
<dbReference type="Pfam" id="PF14011">
    <property type="entry name" value="ESX-1_EspG"/>
    <property type="match status" value="1"/>
</dbReference>
<evidence type="ECO:0000313" key="5">
    <source>
        <dbReference type="EMBL" id="NKQ58703.1"/>
    </source>
</evidence>
<comment type="caution">
    <text evidence="5">The sequence shown here is derived from an EMBL/GenBank/DDBJ whole genome shotgun (WGS) entry which is preliminary data.</text>
</comment>
<dbReference type="InterPro" id="IPR025734">
    <property type="entry name" value="EspG"/>
</dbReference>
<evidence type="ECO:0000256" key="2">
    <source>
        <dbReference type="ARBA" id="ARBA00006411"/>
    </source>
</evidence>
<reference evidence="5 6" key="1">
    <citation type="submission" date="2020-04" db="EMBL/GenBank/DDBJ databases">
        <title>Novel species.</title>
        <authorList>
            <person name="Teo W.F.A."/>
            <person name="Lipun K."/>
            <person name="Srisuk N."/>
            <person name="Duangmal K."/>
        </authorList>
    </citation>
    <scope>NUCLEOTIDE SEQUENCE [LARGE SCALE GENOMIC DNA]</scope>
    <source>
        <strain evidence="5 6">K13G38</strain>
    </source>
</reference>
<evidence type="ECO:0000256" key="1">
    <source>
        <dbReference type="ARBA" id="ARBA00004496"/>
    </source>
</evidence>
<proteinExistence type="inferred from homology"/>
<accession>A0ABX1JGG9</accession>
<keyword evidence="4" id="KW-0143">Chaperone</keyword>
<comment type="similarity">
    <text evidence="2">Belongs to the EspG family.</text>
</comment>